<dbReference type="InterPro" id="IPR045031">
    <property type="entry name" value="DHP_synth-like"/>
</dbReference>
<accession>A0A7V3PSZ5</accession>
<evidence type="ECO:0000256" key="6">
    <source>
        <dbReference type="ARBA" id="ARBA00016919"/>
    </source>
</evidence>
<evidence type="ECO:0000256" key="10">
    <source>
        <dbReference type="ARBA" id="ARBA00022909"/>
    </source>
</evidence>
<dbReference type="FunFam" id="3.20.20.20:FF:000006">
    <property type="entry name" value="Dihydropteroate synthase"/>
    <property type="match status" value="1"/>
</dbReference>
<comment type="pathway">
    <text evidence="3">Cofactor biosynthesis; tetrahydrofolate biosynthesis; 7,8-dihydrofolate from 2-amino-4-hydroxy-6-hydroxymethyl-7,8-dihydropteridine diphosphate and 4-aminobenzoate: step 1/2.</text>
</comment>
<dbReference type="AlphaFoldDB" id="A0A7V3PSZ5"/>
<comment type="similarity">
    <text evidence="4">Belongs to the DHPS family.</text>
</comment>
<dbReference type="EMBL" id="DTMZ01000052">
    <property type="protein sequence ID" value="HGD12944.1"/>
    <property type="molecule type" value="Genomic_DNA"/>
</dbReference>
<dbReference type="GO" id="GO:0005829">
    <property type="term" value="C:cytosol"/>
    <property type="evidence" value="ECO:0007669"/>
    <property type="project" value="TreeGrafter"/>
</dbReference>
<comment type="catalytic activity">
    <reaction evidence="1">
        <text>(7,8-dihydropterin-6-yl)methyl diphosphate + 4-aminobenzoate = 7,8-dihydropteroate + diphosphate</text>
        <dbReference type="Rhea" id="RHEA:19949"/>
        <dbReference type="ChEBI" id="CHEBI:17836"/>
        <dbReference type="ChEBI" id="CHEBI:17839"/>
        <dbReference type="ChEBI" id="CHEBI:33019"/>
        <dbReference type="ChEBI" id="CHEBI:72950"/>
        <dbReference type="EC" id="2.5.1.15"/>
    </reaction>
</comment>
<keyword evidence="7 13" id="KW-0808">Transferase</keyword>
<evidence type="ECO:0000256" key="3">
    <source>
        <dbReference type="ARBA" id="ARBA00004763"/>
    </source>
</evidence>
<reference evidence="13" key="1">
    <citation type="journal article" date="2020" name="mSystems">
        <title>Genome- and Community-Level Interaction Insights into Carbon Utilization and Element Cycling Functions of Hydrothermarchaeota in Hydrothermal Sediment.</title>
        <authorList>
            <person name="Zhou Z."/>
            <person name="Liu Y."/>
            <person name="Xu W."/>
            <person name="Pan J."/>
            <person name="Luo Z.H."/>
            <person name="Li M."/>
        </authorList>
    </citation>
    <scope>NUCLEOTIDE SEQUENCE [LARGE SCALE GENOMIC DNA]</scope>
    <source>
        <strain evidence="13">SpSt-914</strain>
    </source>
</reference>
<comment type="cofactor">
    <cofactor evidence="2">
        <name>Mg(2+)</name>
        <dbReference type="ChEBI" id="CHEBI:18420"/>
    </cofactor>
</comment>
<evidence type="ECO:0000256" key="2">
    <source>
        <dbReference type="ARBA" id="ARBA00001946"/>
    </source>
</evidence>
<feature type="domain" description="Pterin-binding" evidence="12">
    <location>
        <begin position="135"/>
        <end position="388"/>
    </location>
</feature>
<evidence type="ECO:0000256" key="11">
    <source>
        <dbReference type="ARBA" id="ARBA00030193"/>
    </source>
</evidence>
<proteinExistence type="inferred from homology"/>
<dbReference type="SUPFAM" id="SSF51717">
    <property type="entry name" value="Dihydropteroate synthetase-like"/>
    <property type="match status" value="1"/>
</dbReference>
<dbReference type="NCBIfam" id="TIGR01496">
    <property type="entry name" value="DHPS"/>
    <property type="match status" value="1"/>
</dbReference>
<dbReference type="InterPro" id="IPR000489">
    <property type="entry name" value="Pterin-binding_dom"/>
</dbReference>
<evidence type="ECO:0000313" key="13">
    <source>
        <dbReference type="EMBL" id="HGD12944.1"/>
    </source>
</evidence>
<dbReference type="PROSITE" id="PS50972">
    <property type="entry name" value="PTERIN_BINDING"/>
    <property type="match status" value="1"/>
</dbReference>
<keyword evidence="8" id="KW-0479">Metal-binding</keyword>
<dbReference type="GO" id="GO:0046872">
    <property type="term" value="F:metal ion binding"/>
    <property type="evidence" value="ECO:0007669"/>
    <property type="project" value="UniProtKB-KW"/>
</dbReference>
<keyword evidence="9" id="KW-0460">Magnesium</keyword>
<dbReference type="InterPro" id="IPR006390">
    <property type="entry name" value="DHP_synth_dom"/>
</dbReference>
<dbReference type="Pfam" id="PF00809">
    <property type="entry name" value="Pterin_bind"/>
    <property type="match status" value="1"/>
</dbReference>
<dbReference type="EC" id="2.5.1.15" evidence="5"/>
<evidence type="ECO:0000256" key="5">
    <source>
        <dbReference type="ARBA" id="ARBA00012458"/>
    </source>
</evidence>
<dbReference type="GO" id="GO:0004156">
    <property type="term" value="F:dihydropteroate synthase activity"/>
    <property type="evidence" value="ECO:0007669"/>
    <property type="project" value="UniProtKB-EC"/>
</dbReference>
<protein>
    <recommendedName>
        <fullName evidence="6">Dihydropteroate synthase</fullName>
        <ecNumber evidence="5">2.5.1.15</ecNumber>
    </recommendedName>
    <alternativeName>
        <fullName evidence="11">Dihydropteroate pyrophosphorylase</fullName>
    </alternativeName>
</protein>
<gene>
    <name evidence="13" type="primary">folP</name>
    <name evidence="13" type="ORF">ENX16_02550</name>
</gene>
<name>A0A7V3PSZ5_UNCW3</name>
<dbReference type="GO" id="GO:0046656">
    <property type="term" value="P:folic acid biosynthetic process"/>
    <property type="evidence" value="ECO:0007669"/>
    <property type="project" value="UniProtKB-KW"/>
</dbReference>
<sequence length="399" mass="43488">MRLLSLESAQDLNQELARIGVDPRAWNIFAQKNRIISLKLTRLSPATANILKQTALVTGADCAIHRQVISGRIRQSDCILFATPRQYEEICLRLKSQPECAARLVPIIQHLINRALTPLSSIKIGNQTFDFQHQTYCMGILNITPDSFYDGGKYLDPAAALDHAYQLITAGAAILDLGAESTRPGAQPVPPAEQLRRLLPVLKPLAKKVKIPISIDTTSARVAEAALNAGAKIINDISGLKFDPTLAKVCARHNAGLILMHIRGTPRTMQRHPVYHDLMQEIIDQLRTAVDQALTAGCKPEQLFIDPGIGFGKTVSHNLEILRRLGELRTLGLPIVVGPSRKSFIGKTLNLAPEQRLEGTIAACLVAALNGAGIVRVHDVQPVQRALSLLNAIRFSGVS</sequence>
<dbReference type="InterPro" id="IPR011005">
    <property type="entry name" value="Dihydropteroate_synth-like_sf"/>
</dbReference>
<dbReference type="PANTHER" id="PTHR20941">
    <property type="entry name" value="FOLATE SYNTHESIS PROTEINS"/>
    <property type="match status" value="1"/>
</dbReference>
<evidence type="ECO:0000259" key="12">
    <source>
        <dbReference type="PROSITE" id="PS50972"/>
    </source>
</evidence>
<keyword evidence="10" id="KW-0289">Folate biosynthesis</keyword>
<evidence type="ECO:0000256" key="7">
    <source>
        <dbReference type="ARBA" id="ARBA00022679"/>
    </source>
</evidence>
<evidence type="ECO:0000256" key="4">
    <source>
        <dbReference type="ARBA" id="ARBA00009503"/>
    </source>
</evidence>
<organism evidence="13">
    <name type="scientific">candidate division WOR-3 bacterium</name>
    <dbReference type="NCBI Taxonomy" id="2052148"/>
    <lineage>
        <taxon>Bacteria</taxon>
        <taxon>Bacteria division WOR-3</taxon>
    </lineage>
</organism>
<comment type="caution">
    <text evidence="13">The sequence shown here is derived from an EMBL/GenBank/DDBJ whole genome shotgun (WGS) entry which is preliminary data.</text>
</comment>
<evidence type="ECO:0000256" key="8">
    <source>
        <dbReference type="ARBA" id="ARBA00022723"/>
    </source>
</evidence>
<evidence type="ECO:0000256" key="1">
    <source>
        <dbReference type="ARBA" id="ARBA00000012"/>
    </source>
</evidence>
<dbReference type="PANTHER" id="PTHR20941:SF1">
    <property type="entry name" value="FOLIC ACID SYNTHESIS PROTEIN FOL1"/>
    <property type="match status" value="1"/>
</dbReference>
<evidence type="ECO:0000256" key="9">
    <source>
        <dbReference type="ARBA" id="ARBA00022842"/>
    </source>
</evidence>
<dbReference type="Gene3D" id="3.20.20.20">
    <property type="entry name" value="Dihydropteroate synthase-like"/>
    <property type="match status" value="1"/>
</dbReference>
<dbReference type="CDD" id="cd00739">
    <property type="entry name" value="DHPS"/>
    <property type="match status" value="1"/>
</dbReference>
<dbReference type="GO" id="GO:0046654">
    <property type="term" value="P:tetrahydrofolate biosynthetic process"/>
    <property type="evidence" value="ECO:0007669"/>
    <property type="project" value="TreeGrafter"/>
</dbReference>
<dbReference type="PROSITE" id="PS00793">
    <property type="entry name" value="DHPS_2"/>
    <property type="match status" value="1"/>
</dbReference>